<dbReference type="AlphaFoldDB" id="A0A640WGC6"/>
<proteinExistence type="predicted"/>
<gene>
    <name evidence="1" type="ORF">F0A16_08230</name>
</gene>
<sequence>MDDWLAHLTALGGRQSGDRDWAFPNGDNGSAIDGEHLVPLTHLSILECDGPDAARFLQGQTSANVEHADGDFAPLTAFCTPKGRMIANAEVLRVSAERYWLLLHASLAASLATQLGKYAPFYKVKLSHREDLALIGMIGSPASWASAAGVADLPRLDWHMTQQDGTVALRQPAGRSRVMLVLPASEAAARWESLSRSASVADTALWRRADVDAGIAWLTADHSDAFLPQMINWEALGGISFRKGCYTGQEVVARAHFRGQVKRRLRIASVEGTSPPGIGEEIRNAEAKRVGEIFQAVNGDNLEECSVLAVLNTNQDEESELFVGERRLVLRDLPYPLERLDPESVANGNVTA</sequence>
<evidence type="ECO:0000313" key="1">
    <source>
        <dbReference type="EMBL" id="KAA0019303.1"/>
    </source>
</evidence>
<evidence type="ECO:0000313" key="2">
    <source>
        <dbReference type="Proteomes" id="UP000466024"/>
    </source>
</evidence>
<dbReference type="Gene3D" id="3.30.70.1630">
    <property type="match status" value="1"/>
</dbReference>
<comment type="caution">
    <text evidence="1">The sequence shown here is derived from an EMBL/GenBank/DDBJ whole genome shotgun (WGS) entry which is preliminary data.</text>
</comment>
<dbReference type="RefSeq" id="WP_149434890.1">
    <property type="nucleotide sequence ID" value="NZ_VTPX01000003.1"/>
</dbReference>
<dbReference type="NCBIfam" id="TIGR03317">
    <property type="entry name" value="ygfZ_signature"/>
    <property type="match status" value="1"/>
</dbReference>
<dbReference type="Gene3D" id="2.40.30.160">
    <property type="match status" value="1"/>
</dbReference>
<dbReference type="InterPro" id="IPR029043">
    <property type="entry name" value="GcvT/YgfZ_C"/>
</dbReference>
<dbReference type="EMBL" id="VTPX01000003">
    <property type="protein sequence ID" value="KAA0019303.1"/>
    <property type="molecule type" value="Genomic_DNA"/>
</dbReference>
<reference evidence="1 2" key="1">
    <citation type="submission" date="2019-08" db="EMBL/GenBank/DDBJ databases">
        <title>Bioinformatics analysis of the strain L3 and L5.</title>
        <authorList>
            <person name="Li X."/>
        </authorList>
    </citation>
    <scope>NUCLEOTIDE SEQUENCE [LARGE SCALE GENOMIC DNA]</scope>
    <source>
        <strain evidence="1 2">L3</strain>
    </source>
</reference>
<organism evidence="1 2">
    <name type="scientific">Salinicola corii</name>
    <dbReference type="NCBI Taxonomy" id="2606937"/>
    <lineage>
        <taxon>Bacteria</taxon>
        <taxon>Pseudomonadati</taxon>
        <taxon>Pseudomonadota</taxon>
        <taxon>Gammaproteobacteria</taxon>
        <taxon>Oceanospirillales</taxon>
        <taxon>Halomonadaceae</taxon>
        <taxon>Salinicola</taxon>
    </lineage>
</organism>
<keyword evidence="2" id="KW-1185">Reference proteome</keyword>
<name>A0A640WGC6_9GAMM</name>
<dbReference type="PANTHER" id="PTHR22602">
    <property type="entry name" value="TRANSFERASE CAF17, MITOCHONDRIAL-RELATED"/>
    <property type="match status" value="1"/>
</dbReference>
<accession>A0A640WGC6</accession>
<dbReference type="Proteomes" id="UP000466024">
    <property type="component" value="Unassembled WGS sequence"/>
</dbReference>
<protein>
    <submittedName>
        <fullName evidence="1">Folate-binding protein YgfZ</fullName>
    </submittedName>
</protein>
<dbReference type="SUPFAM" id="SSF101790">
    <property type="entry name" value="Aminomethyltransferase beta-barrel domain"/>
    <property type="match status" value="1"/>
</dbReference>
<dbReference type="InterPro" id="IPR045179">
    <property type="entry name" value="YgfZ/GcvT"/>
</dbReference>
<dbReference type="SUPFAM" id="SSF103025">
    <property type="entry name" value="Folate-binding domain"/>
    <property type="match status" value="1"/>
</dbReference>
<dbReference type="GO" id="GO:0016226">
    <property type="term" value="P:iron-sulfur cluster assembly"/>
    <property type="evidence" value="ECO:0007669"/>
    <property type="project" value="TreeGrafter"/>
</dbReference>
<dbReference type="Gene3D" id="3.30.70.1400">
    <property type="entry name" value="Aminomethyltransferase beta-barrel domains"/>
    <property type="match status" value="1"/>
</dbReference>
<dbReference type="PANTHER" id="PTHR22602:SF0">
    <property type="entry name" value="TRANSFERASE CAF17, MITOCHONDRIAL-RELATED"/>
    <property type="match status" value="1"/>
</dbReference>
<dbReference type="InterPro" id="IPR017703">
    <property type="entry name" value="YgfZ/GCV_T_CS"/>
</dbReference>